<proteinExistence type="predicted"/>
<evidence type="ECO:0000313" key="2">
    <source>
        <dbReference type="EMBL" id="KMO80512.1"/>
    </source>
</evidence>
<evidence type="ECO:0000256" key="1">
    <source>
        <dbReference type="SAM" id="SignalP"/>
    </source>
</evidence>
<organism evidence="2 3">
    <name type="scientific">Mycolicibacterium obuense</name>
    <dbReference type="NCBI Taxonomy" id="1807"/>
    <lineage>
        <taxon>Bacteria</taxon>
        <taxon>Bacillati</taxon>
        <taxon>Actinomycetota</taxon>
        <taxon>Actinomycetes</taxon>
        <taxon>Mycobacteriales</taxon>
        <taxon>Mycobacteriaceae</taxon>
        <taxon>Mycolicibacterium</taxon>
    </lineage>
</organism>
<reference evidence="2 3" key="1">
    <citation type="journal article" date="2015" name="Genome Biol. Evol.">
        <title>Characterization of Three Mycobacterium spp. with Potential Use in Bioremediation by Genome Sequencing and Comparative Genomics.</title>
        <authorList>
            <person name="Das S."/>
            <person name="Pettersson B.M."/>
            <person name="Behra P.R."/>
            <person name="Ramesh M."/>
            <person name="Dasgupta S."/>
            <person name="Bhattacharya A."/>
            <person name="Kirsebom L.A."/>
        </authorList>
    </citation>
    <scope>NUCLEOTIDE SEQUENCE [LARGE SCALE GENOMIC DNA]</scope>
    <source>
        <strain evidence="2 3">DSM 44075</strain>
    </source>
</reference>
<gene>
    <name evidence="2" type="ORF">MOBUDSM44075_00976</name>
</gene>
<feature type="chain" id="PRO_5005283676" evidence="1">
    <location>
        <begin position="32"/>
        <end position="81"/>
    </location>
</feature>
<keyword evidence="1" id="KW-0732">Signal</keyword>
<dbReference type="PATRIC" id="fig|1807.14.peg.979"/>
<dbReference type="EMBL" id="JYNU01000005">
    <property type="protein sequence ID" value="KMO80512.1"/>
    <property type="molecule type" value="Genomic_DNA"/>
</dbReference>
<protein>
    <submittedName>
        <fullName evidence="2">Uncharacterized protein</fullName>
    </submittedName>
</protein>
<comment type="caution">
    <text evidence="2">The sequence shown here is derived from an EMBL/GenBank/DDBJ whole genome shotgun (WGS) entry which is preliminary data.</text>
</comment>
<evidence type="ECO:0000313" key="3">
    <source>
        <dbReference type="Proteomes" id="UP000036313"/>
    </source>
</evidence>
<sequence length="81" mass="8581" precursor="true">MNRIARTLALPLLSAGIIGGAALGLAGPASAAMTVNDDGSMVATPDTVAQPWVGWPRVGYGYYYWPQQSFSTPSWSIQQSH</sequence>
<name>A0A0J6WFK7_9MYCO</name>
<dbReference type="RefSeq" id="WP_048422308.1">
    <property type="nucleotide sequence ID" value="NZ_CALTXN010000014.1"/>
</dbReference>
<dbReference type="Proteomes" id="UP000036313">
    <property type="component" value="Unassembled WGS sequence"/>
</dbReference>
<accession>A0A0J6WFK7</accession>
<dbReference type="AlphaFoldDB" id="A0A0J6WFK7"/>
<feature type="signal peptide" evidence="1">
    <location>
        <begin position="1"/>
        <end position="31"/>
    </location>
</feature>